<evidence type="ECO:0000256" key="4">
    <source>
        <dbReference type="ARBA" id="ARBA00023163"/>
    </source>
</evidence>
<keyword evidence="4" id="KW-0804">Transcription</keyword>
<evidence type="ECO:0000313" key="7">
    <source>
        <dbReference type="EMBL" id="KAL1492520.1"/>
    </source>
</evidence>
<protein>
    <recommendedName>
        <fullName evidence="2">Regulatory protein zeste</fullName>
    </recommendedName>
</protein>
<dbReference type="Proteomes" id="UP001566132">
    <property type="component" value="Unassembled WGS sequence"/>
</dbReference>
<evidence type="ECO:0000256" key="1">
    <source>
        <dbReference type="ARBA" id="ARBA00011764"/>
    </source>
</evidence>
<comment type="caution">
    <text evidence="7">The sequence shown here is derived from an EMBL/GenBank/DDBJ whole genome shotgun (WGS) entry which is preliminary data.</text>
</comment>
<comment type="function">
    <text evidence="5">Involved in transvection phenomena (= synapsis-dependent gene expression), where the synaptic pairing of chromosomes carrying genes with which zeste interacts influences the expression of these genes. Zeste binds to DNA and stimulates transcription from a nearby promoter.</text>
</comment>
<evidence type="ECO:0000259" key="6">
    <source>
        <dbReference type="Pfam" id="PF13873"/>
    </source>
</evidence>
<keyword evidence="8" id="KW-1185">Reference proteome</keyword>
<organism evidence="7 8">
    <name type="scientific">Hypothenemus hampei</name>
    <name type="common">Coffee berry borer</name>
    <dbReference type="NCBI Taxonomy" id="57062"/>
    <lineage>
        <taxon>Eukaryota</taxon>
        <taxon>Metazoa</taxon>
        <taxon>Ecdysozoa</taxon>
        <taxon>Arthropoda</taxon>
        <taxon>Hexapoda</taxon>
        <taxon>Insecta</taxon>
        <taxon>Pterygota</taxon>
        <taxon>Neoptera</taxon>
        <taxon>Endopterygota</taxon>
        <taxon>Coleoptera</taxon>
        <taxon>Polyphaga</taxon>
        <taxon>Cucujiformia</taxon>
        <taxon>Curculionidae</taxon>
        <taxon>Scolytinae</taxon>
        <taxon>Hypothenemus</taxon>
    </lineage>
</organism>
<reference evidence="7 8" key="1">
    <citation type="submission" date="2024-05" db="EMBL/GenBank/DDBJ databases">
        <title>Genetic variation in Jamaican populations of the coffee berry borer (Hypothenemus hampei).</title>
        <authorList>
            <person name="Errbii M."/>
            <person name="Myrie A."/>
        </authorList>
    </citation>
    <scope>NUCLEOTIDE SEQUENCE [LARGE SCALE GENOMIC DNA]</scope>
    <source>
        <strain evidence="7">JA-Hopewell-2020-01-JO</strain>
        <tissue evidence="7">Whole body</tissue>
    </source>
</reference>
<name>A0ABD1EDM4_HYPHA</name>
<evidence type="ECO:0000256" key="2">
    <source>
        <dbReference type="ARBA" id="ARBA00016807"/>
    </source>
</evidence>
<dbReference type="InterPro" id="IPR028002">
    <property type="entry name" value="Myb_DNA-bind_5"/>
</dbReference>
<gene>
    <name evidence="7" type="ORF">ABEB36_010761</name>
</gene>
<dbReference type="Pfam" id="PF13873">
    <property type="entry name" value="Myb_DNA-bind_5"/>
    <property type="match status" value="1"/>
</dbReference>
<sequence length="128" mass="14788">MAEKFMLINIVEKYKNIIENKKTDSNTWKEKEEAWEKVSEERKELFKTGGGMSKKGWKDETTDLVLGLMNKKTVLGLRNPFDSDKSAIENTIDSEEMPSFSKQGTKFANEIQELQVFEEIPSFSANRK</sequence>
<keyword evidence="3" id="KW-0805">Transcription regulation</keyword>
<evidence type="ECO:0000256" key="3">
    <source>
        <dbReference type="ARBA" id="ARBA00023015"/>
    </source>
</evidence>
<comment type="subunit">
    <text evidence="1">Self-associates forming complexes of several hundred monomers.</text>
</comment>
<accession>A0ABD1EDM4</accession>
<dbReference type="EMBL" id="JBDJPC010000008">
    <property type="protein sequence ID" value="KAL1492520.1"/>
    <property type="molecule type" value="Genomic_DNA"/>
</dbReference>
<evidence type="ECO:0000256" key="5">
    <source>
        <dbReference type="ARBA" id="ARBA00025466"/>
    </source>
</evidence>
<dbReference type="AlphaFoldDB" id="A0ABD1EDM4"/>
<proteinExistence type="predicted"/>
<feature type="domain" description="Myb/SANT-like DNA-binding" evidence="6">
    <location>
        <begin position="2"/>
        <end position="43"/>
    </location>
</feature>
<evidence type="ECO:0000313" key="8">
    <source>
        <dbReference type="Proteomes" id="UP001566132"/>
    </source>
</evidence>